<proteinExistence type="predicted"/>
<evidence type="ECO:0000313" key="2">
    <source>
        <dbReference type="EMBL" id="KKM69054.1"/>
    </source>
</evidence>
<organism evidence="2">
    <name type="scientific">marine sediment metagenome</name>
    <dbReference type="NCBI Taxonomy" id="412755"/>
    <lineage>
        <taxon>unclassified sequences</taxon>
        <taxon>metagenomes</taxon>
        <taxon>ecological metagenomes</taxon>
    </lineage>
</organism>
<sequence>MKEKNSNLLTPLFGIFVGFWVVITGIVIIPLLFDKGFIVIVSYAIGTIIFAIYIVYVSMREILENKK</sequence>
<name>A0A0F9JGR4_9ZZZZ</name>
<accession>A0A0F9JGR4</accession>
<dbReference type="EMBL" id="LAZR01010057">
    <property type="protein sequence ID" value="KKM69054.1"/>
    <property type="molecule type" value="Genomic_DNA"/>
</dbReference>
<keyword evidence="1" id="KW-0472">Membrane</keyword>
<comment type="caution">
    <text evidence="2">The sequence shown here is derived from an EMBL/GenBank/DDBJ whole genome shotgun (WGS) entry which is preliminary data.</text>
</comment>
<feature type="transmembrane region" description="Helical" evidence="1">
    <location>
        <begin position="37"/>
        <end position="57"/>
    </location>
</feature>
<gene>
    <name evidence="2" type="ORF">LCGC14_1454740</name>
</gene>
<feature type="transmembrane region" description="Helical" evidence="1">
    <location>
        <begin position="12"/>
        <end position="31"/>
    </location>
</feature>
<keyword evidence="1" id="KW-1133">Transmembrane helix</keyword>
<protein>
    <submittedName>
        <fullName evidence="2">Uncharacterized protein</fullName>
    </submittedName>
</protein>
<reference evidence="2" key="1">
    <citation type="journal article" date="2015" name="Nature">
        <title>Complex archaea that bridge the gap between prokaryotes and eukaryotes.</title>
        <authorList>
            <person name="Spang A."/>
            <person name="Saw J.H."/>
            <person name="Jorgensen S.L."/>
            <person name="Zaremba-Niedzwiedzka K."/>
            <person name="Martijn J."/>
            <person name="Lind A.E."/>
            <person name="van Eijk R."/>
            <person name="Schleper C."/>
            <person name="Guy L."/>
            <person name="Ettema T.J."/>
        </authorList>
    </citation>
    <scope>NUCLEOTIDE SEQUENCE</scope>
</reference>
<evidence type="ECO:0000256" key="1">
    <source>
        <dbReference type="SAM" id="Phobius"/>
    </source>
</evidence>
<keyword evidence="1" id="KW-0812">Transmembrane</keyword>
<dbReference type="AlphaFoldDB" id="A0A0F9JGR4"/>